<reference evidence="1" key="1">
    <citation type="submission" date="2015-06" db="EMBL/GenBank/DDBJ databases">
        <authorList>
            <person name="Joergensen T."/>
        </authorList>
    </citation>
    <scope>NUCLEOTIDE SEQUENCE</scope>
    <source>
        <strain evidence="1">RGFK0785</strain>
    </source>
</reference>
<name>A0A0H5QJ48_9ZZZZ</name>
<evidence type="ECO:0000313" key="1">
    <source>
        <dbReference type="EMBL" id="CRY95827.1"/>
    </source>
</evidence>
<organism evidence="1">
    <name type="scientific">uncultured prokaryote</name>
    <dbReference type="NCBI Taxonomy" id="198431"/>
    <lineage>
        <taxon>unclassified sequences</taxon>
        <taxon>environmental samples</taxon>
    </lineage>
</organism>
<reference evidence="1" key="2">
    <citation type="submission" date="2015-07" db="EMBL/GenBank/DDBJ databases">
        <title>Plasmids, circular viruses and viroids from rat gut.</title>
        <authorList>
            <person name="Jorgensen T.J."/>
            <person name="Hansen M.A."/>
            <person name="Xu Z."/>
            <person name="Tabak M.A."/>
            <person name="Sorensen S.J."/>
            <person name="Hansen L.H."/>
        </authorList>
    </citation>
    <scope>NUCLEOTIDE SEQUENCE</scope>
    <source>
        <strain evidence="1">RGFK0785</strain>
    </source>
</reference>
<sequence length="67" mass="7862">MAKHITAQTTFTATLWSDGTVHINESGMYRADYLSKSVYYSEEHETEGVCDVEELAYRLWYEMEHHV</sequence>
<protein>
    <submittedName>
        <fullName evidence="1">Uncharacterized protein</fullName>
    </submittedName>
</protein>
<proteinExistence type="predicted"/>
<accession>A0A0H5QJ48</accession>
<dbReference type="EMBL" id="LN853394">
    <property type="protein sequence ID" value="CRY95827.1"/>
    <property type="molecule type" value="Genomic_DNA"/>
</dbReference>
<dbReference type="AlphaFoldDB" id="A0A0H5QJ48"/>